<sequence length="350" mass="38572">MMLNNSLEQMIRGKNILITGGTGSIGRALVHKILQYHPAVVRIYSRDETKQFELYQSLDNAKNVRFLIGDVRDRQRLGLALEDVHTVYHTAALKHLSACEYNPFEAVKTNVLGTQNLIDQCIDKGVKQVIGISTDKVVNPISILGTTKLLAEKLLIAGNGIKGRHQTIFSCVRFGNVAGARGSVIPLFLEQLRRKKSLTVTDPLASRFIMSSDEAVELILKAAALGIGGAVFILPMPSVRVIDVAEAMLERYETVYGEKITLEITGLRSGEKLHEDLVFAEESTKAFLLNDLIIIPSEFSNSIPGTLLSAQKTAKLVLNSGEQIPLSKPEILKLVQKVDVMNLLKWDDSK</sequence>
<dbReference type="PANTHER" id="PTHR43318">
    <property type="entry name" value="UDP-N-ACETYLGLUCOSAMINE 4,6-DEHYDRATASE"/>
    <property type="match status" value="1"/>
</dbReference>
<feature type="domain" description="Polysaccharide biosynthesis protein CapD-like" evidence="2">
    <location>
        <begin position="16"/>
        <end position="293"/>
    </location>
</feature>
<dbReference type="Gene3D" id="3.40.50.720">
    <property type="entry name" value="NAD(P)-binding Rossmann-like Domain"/>
    <property type="match status" value="1"/>
</dbReference>
<dbReference type="AlphaFoldDB" id="A0A4R1RTU3"/>
<dbReference type="PANTHER" id="PTHR43318:SF2">
    <property type="entry name" value="UDP-N-ACETYLGLUCOSAMINE 4,6-DEHYDRATASE (INVERTING)"/>
    <property type="match status" value="1"/>
</dbReference>
<dbReference type="OrthoDB" id="9803111at2"/>
<proteinExistence type="inferred from homology"/>
<evidence type="ECO:0000313" key="4">
    <source>
        <dbReference type="Proteomes" id="UP000295008"/>
    </source>
</evidence>
<protein>
    <submittedName>
        <fullName evidence="3">Polysaccharide biosynthesis protein</fullName>
    </submittedName>
</protein>
<dbReference type="InterPro" id="IPR051203">
    <property type="entry name" value="Polysaccharide_Synthase-Rel"/>
</dbReference>
<reference evidence="3 4" key="1">
    <citation type="submission" date="2019-03" db="EMBL/GenBank/DDBJ databases">
        <title>Genomic Encyclopedia of Type Strains, Phase IV (KMG-IV): sequencing the most valuable type-strain genomes for metagenomic binning, comparative biology and taxonomic classification.</title>
        <authorList>
            <person name="Goeker M."/>
        </authorList>
    </citation>
    <scope>NUCLEOTIDE SEQUENCE [LARGE SCALE GENOMIC DNA]</scope>
    <source>
        <strain evidence="3 4">LX-B</strain>
    </source>
</reference>
<dbReference type="EMBL" id="SLUN01000011">
    <property type="protein sequence ID" value="TCL69975.1"/>
    <property type="molecule type" value="Genomic_DNA"/>
</dbReference>
<dbReference type="Proteomes" id="UP000295008">
    <property type="component" value="Unassembled WGS sequence"/>
</dbReference>
<name>A0A4R1RTU3_HYDET</name>
<dbReference type="Pfam" id="PF02719">
    <property type="entry name" value="Polysacc_synt_2"/>
    <property type="match status" value="1"/>
</dbReference>
<dbReference type="CDD" id="cd05237">
    <property type="entry name" value="UDP_invert_4-6DH_SDR_e"/>
    <property type="match status" value="1"/>
</dbReference>
<dbReference type="InterPro" id="IPR036291">
    <property type="entry name" value="NAD(P)-bd_dom_sf"/>
</dbReference>
<comment type="similarity">
    <text evidence="1">Belongs to the polysaccharide synthase family.</text>
</comment>
<dbReference type="SUPFAM" id="SSF51735">
    <property type="entry name" value="NAD(P)-binding Rossmann-fold domains"/>
    <property type="match status" value="1"/>
</dbReference>
<evidence type="ECO:0000313" key="3">
    <source>
        <dbReference type="EMBL" id="TCL69975.1"/>
    </source>
</evidence>
<evidence type="ECO:0000259" key="2">
    <source>
        <dbReference type="Pfam" id="PF02719"/>
    </source>
</evidence>
<gene>
    <name evidence="3" type="ORF">EDC14_101197</name>
</gene>
<dbReference type="InterPro" id="IPR003869">
    <property type="entry name" value="Polysac_CapD-like"/>
</dbReference>
<dbReference type="RefSeq" id="WP_132014298.1">
    <property type="nucleotide sequence ID" value="NZ_SLUN01000011.1"/>
</dbReference>
<keyword evidence="4" id="KW-1185">Reference proteome</keyword>
<accession>A0A4R1RTU3</accession>
<comment type="caution">
    <text evidence="3">The sequence shown here is derived from an EMBL/GenBank/DDBJ whole genome shotgun (WGS) entry which is preliminary data.</text>
</comment>
<evidence type="ECO:0000256" key="1">
    <source>
        <dbReference type="ARBA" id="ARBA00007430"/>
    </source>
</evidence>
<organism evidence="3 4">
    <name type="scientific">Hydrogenispora ethanolica</name>
    <dbReference type="NCBI Taxonomy" id="1082276"/>
    <lineage>
        <taxon>Bacteria</taxon>
        <taxon>Bacillati</taxon>
        <taxon>Bacillota</taxon>
        <taxon>Hydrogenispora</taxon>
    </lineage>
</organism>